<keyword evidence="2" id="KW-1185">Reference proteome</keyword>
<evidence type="ECO:0000313" key="2">
    <source>
        <dbReference type="Proteomes" id="UP000002064"/>
    </source>
</evidence>
<reference evidence="1 2" key="1">
    <citation type="submission" date="2010-05" db="EMBL/GenBank/DDBJ databases">
        <title>Complete sequence of Thermoanaerobacter mathranii subsp. mathranii mathranii str. A3.</title>
        <authorList>
            <consortium name="US DOE Joint Genome Institute"/>
            <person name="Lucas S."/>
            <person name="Copeland A."/>
            <person name="Lapidus A."/>
            <person name="Cheng J.-F."/>
            <person name="Bruce D."/>
            <person name="Goodwin L."/>
            <person name="Pitluck S."/>
            <person name="Held B."/>
            <person name="Detter J.C."/>
            <person name="Han C."/>
            <person name="Tapia R."/>
            <person name="Land M."/>
            <person name="Hauser L."/>
            <person name="Kyrpides N."/>
            <person name="Mikhailova N."/>
            <person name="Zhou J."/>
            <person name="Hemme C."/>
            <person name="Woyke T."/>
        </authorList>
    </citation>
    <scope>NUCLEOTIDE SEQUENCE [LARGE SCALE GENOMIC DNA]</scope>
    <source>
        <strain evidence="1 2">A3</strain>
    </source>
</reference>
<name>A0ABN3YZH8_THEM3</name>
<dbReference type="InterPro" id="IPR016181">
    <property type="entry name" value="Acyl_CoA_acyltransferase"/>
</dbReference>
<accession>A0ABN3YZH8</accession>
<dbReference type="EMBL" id="CP002032">
    <property type="protein sequence ID" value="ADH59872.1"/>
    <property type="molecule type" value="Genomic_DNA"/>
</dbReference>
<protein>
    <recommendedName>
        <fullName evidence="3">N-acetyltransferase domain-containing protein</fullName>
    </recommendedName>
</protein>
<dbReference type="Proteomes" id="UP000002064">
    <property type="component" value="Chromosome"/>
</dbReference>
<sequence length="384" mass="44832">MLYVEIYTRKWLGFNIYREVLGGYCMGGKFKWTKFENCDINDPFFNSLKQDYPEFPQWFMKKSKNGESALVCEDEKGLSAFLYLKEEKEPIELIDQILPSKKRIKIGTLKLDERIQGQRLGEGAIGVALWRWQESKAEEIYLTVFPKHTLLIELIEKFGFTYMGKNKRGENIYLKSKKKIYYSDPFKAFPFLNPYFEKAGYIPIYDYYHDTLFPYSELYNTKQEVEEKAAANGITKVFIGFPTSNLHHKVGEPVIIYRIDTKAEKNKQYKSAATSFCTLTNLTIIKSDNIPNIDLDKFIKLAGNKTVYSPEELEQFFYEKKNIVLIEMVYNGFFGKGKNVTFKELNEKGLFNDYPYNIVLSREQFISILEMGGKDVSNIIINKT</sequence>
<gene>
    <name evidence="1" type="ordered locus">Tmath_0086</name>
</gene>
<dbReference type="Gene3D" id="3.40.630.30">
    <property type="match status" value="1"/>
</dbReference>
<dbReference type="SUPFAM" id="SSF55729">
    <property type="entry name" value="Acyl-CoA N-acyltransferases (Nat)"/>
    <property type="match status" value="1"/>
</dbReference>
<evidence type="ECO:0000313" key="1">
    <source>
        <dbReference type="EMBL" id="ADH59872.1"/>
    </source>
</evidence>
<evidence type="ECO:0008006" key="3">
    <source>
        <dbReference type="Google" id="ProtNLM"/>
    </source>
</evidence>
<proteinExistence type="predicted"/>
<organism evidence="1 2">
    <name type="scientific">Thermoanaerobacter mathranii subsp. mathranii (strain DSM 11426 / CCUG 53645 / CIP 108742 / A3)</name>
    <dbReference type="NCBI Taxonomy" id="583358"/>
    <lineage>
        <taxon>Bacteria</taxon>
        <taxon>Bacillati</taxon>
        <taxon>Bacillota</taxon>
        <taxon>Clostridia</taxon>
        <taxon>Thermoanaerobacterales</taxon>
        <taxon>Thermoanaerobacteraceae</taxon>
        <taxon>Thermoanaerobacter</taxon>
    </lineage>
</organism>